<keyword evidence="2" id="KW-1185">Reference proteome</keyword>
<organism evidence="1 2">
    <name type="scientific">Gigaspora margarita</name>
    <dbReference type="NCBI Taxonomy" id="4874"/>
    <lineage>
        <taxon>Eukaryota</taxon>
        <taxon>Fungi</taxon>
        <taxon>Fungi incertae sedis</taxon>
        <taxon>Mucoromycota</taxon>
        <taxon>Glomeromycotina</taxon>
        <taxon>Glomeromycetes</taxon>
        <taxon>Diversisporales</taxon>
        <taxon>Gigasporaceae</taxon>
        <taxon>Gigaspora</taxon>
    </lineage>
</organism>
<gene>
    <name evidence="1" type="ORF">GMARGA_LOCUS6845</name>
</gene>
<dbReference type="Proteomes" id="UP000789901">
    <property type="component" value="Unassembled WGS sequence"/>
</dbReference>
<reference evidence="1 2" key="1">
    <citation type="submission" date="2021-06" db="EMBL/GenBank/DDBJ databases">
        <authorList>
            <person name="Kallberg Y."/>
            <person name="Tangrot J."/>
            <person name="Rosling A."/>
        </authorList>
    </citation>
    <scope>NUCLEOTIDE SEQUENCE [LARGE SCALE GENOMIC DNA]</scope>
    <source>
        <strain evidence="1 2">120-4 pot B 10/14</strain>
    </source>
</reference>
<sequence>RGGYMAESDNQTHMINQFLMFFEKSIDGLRYDCLAVTRIEMDIECSKDAETNRKIGAITSGSFANKTSVFTGVTTWNWNKRSKGTVSNSSFYPDTKN</sequence>
<name>A0ABN7UKS9_GIGMA</name>
<evidence type="ECO:0000313" key="1">
    <source>
        <dbReference type="EMBL" id="CAG8600236.1"/>
    </source>
</evidence>
<feature type="non-terminal residue" evidence="1">
    <location>
        <position position="1"/>
    </location>
</feature>
<proteinExistence type="predicted"/>
<evidence type="ECO:0000313" key="2">
    <source>
        <dbReference type="Proteomes" id="UP000789901"/>
    </source>
</evidence>
<protein>
    <submittedName>
        <fullName evidence="1">5921_t:CDS:1</fullName>
    </submittedName>
</protein>
<accession>A0ABN7UKS9</accession>
<comment type="caution">
    <text evidence="1">The sequence shown here is derived from an EMBL/GenBank/DDBJ whole genome shotgun (WGS) entry which is preliminary data.</text>
</comment>
<dbReference type="EMBL" id="CAJVQB010003186">
    <property type="protein sequence ID" value="CAG8600236.1"/>
    <property type="molecule type" value="Genomic_DNA"/>
</dbReference>